<dbReference type="GeneID" id="54781498"/>
<name>A0A642UNM8_DIURU</name>
<dbReference type="AlphaFoldDB" id="A0A642UNM8"/>
<dbReference type="EMBL" id="SWFT01000090">
    <property type="protein sequence ID" value="KAA8902393.1"/>
    <property type="molecule type" value="Genomic_DNA"/>
</dbReference>
<gene>
    <name evidence="1" type="ORF">DIURU_002847</name>
</gene>
<dbReference type="VEuPathDB" id="FungiDB:DIURU_002847"/>
<protein>
    <submittedName>
        <fullName evidence="1">Uncharacterized protein</fullName>
    </submittedName>
</protein>
<dbReference type="Proteomes" id="UP000449547">
    <property type="component" value="Unassembled WGS sequence"/>
</dbReference>
<keyword evidence="2" id="KW-1185">Reference proteome</keyword>
<evidence type="ECO:0000313" key="2">
    <source>
        <dbReference type="Proteomes" id="UP000449547"/>
    </source>
</evidence>
<comment type="caution">
    <text evidence="1">The sequence shown here is derived from an EMBL/GenBank/DDBJ whole genome shotgun (WGS) entry which is preliminary data.</text>
</comment>
<proteinExistence type="predicted"/>
<organism evidence="1 2">
    <name type="scientific">Diutina rugosa</name>
    <name type="common">Yeast</name>
    <name type="synonym">Candida rugosa</name>
    <dbReference type="NCBI Taxonomy" id="5481"/>
    <lineage>
        <taxon>Eukaryota</taxon>
        <taxon>Fungi</taxon>
        <taxon>Dikarya</taxon>
        <taxon>Ascomycota</taxon>
        <taxon>Saccharomycotina</taxon>
        <taxon>Pichiomycetes</taxon>
        <taxon>Debaryomycetaceae</taxon>
        <taxon>Diutina</taxon>
    </lineage>
</organism>
<reference evidence="1 2" key="1">
    <citation type="submission" date="2019-07" db="EMBL/GenBank/DDBJ databases">
        <title>Genome assembly of two rare yeast pathogens: Diutina rugosa and Trichomonascus ciferrii.</title>
        <authorList>
            <person name="Mixao V."/>
            <person name="Saus E."/>
            <person name="Hansen A."/>
            <person name="Lass-Flor C."/>
            <person name="Gabaldon T."/>
        </authorList>
    </citation>
    <scope>NUCLEOTIDE SEQUENCE [LARGE SCALE GENOMIC DNA]</scope>
    <source>
        <strain evidence="1 2">CBS 613</strain>
    </source>
</reference>
<evidence type="ECO:0000313" key="1">
    <source>
        <dbReference type="EMBL" id="KAA8902393.1"/>
    </source>
</evidence>
<sequence length="94" mass="10038">MNDDASVPATGTAIQNPLMVDIISGFVSRPSEIVGFDTGYNSNYRYNHTSHSYINASVNPNQPILYDSSTTAFNMAYCHGPGGIVGLLLVGLLL</sequence>
<accession>A0A642UNM8</accession>
<dbReference type="RefSeq" id="XP_034012378.1">
    <property type="nucleotide sequence ID" value="XM_034155543.1"/>
</dbReference>